<dbReference type="PROSITE" id="PS51257">
    <property type="entry name" value="PROKAR_LIPOPROTEIN"/>
    <property type="match status" value="1"/>
</dbReference>
<name>A0ABV0N0K1_9TELE</name>
<comment type="caution">
    <text evidence="1">The sequence shown here is derived from an EMBL/GenBank/DDBJ whole genome shotgun (WGS) entry which is preliminary data.</text>
</comment>
<proteinExistence type="predicted"/>
<evidence type="ECO:0000313" key="2">
    <source>
        <dbReference type="Proteomes" id="UP001476798"/>
    </source>
</evidence>
<keyword evidence="2" id="KW-1185">Reference proteome</keyword>
<dbReference type="EMBL" id="JAHRIO010020700">
    <property type="protein sequence ID" value="MEQ2164898.1"/>
    <property type="molecule type" value="Genomic_DNA"/>
</dbReference>
<gene>
    <name evidence="1" type="ORF">GOODEAATRI_011532</name>
</gene>
<accession>A0ABV0N0K1</accession>
<reference evidence="1 2" key="1">
    <citation type="submission" date="2021-06" db="EMBL/GenBank/DDBJ databases">
        <authorList>
            <person name="Palmer J.M."/>
        </authorList>
    </citation>
    <scope>NUCLEOTIDE SEQUENCE [LARGE SCALE GENOMIC DNA]</scope>
    <source>
        <strain evidence="1 2">GA_2019</strain>
        <tissue evidence="1">Muscle</tissue>
    </source>
</reference>
<evidence type="ECO:0000313" key="1">
    <source>
        <dbReference type="EMBL" id="MEQ2164898.1"/>
    </source>
</evidence>
<sequence>MRGHDATPWRTAVIASHVNSWLSCFFQSPACLWSAQWVFPCGDTEDHTLHWRRKRQFPPWLQEHQAAVANLGKRLMGAFVIFNGVVRSGTKVRYSMAQHSMAPGAGCFVGLL</sequence>
<dbReference type="Proteomes" id="UP001476798">
    <property type="component" value="Unassembled WGS sequence"/>
</dbReference>
<protein>
    <recommendedName>
        <fullName evidence="3">Secreted protein</fullName>
    </recommendedName>
</protein>
<evidence type="ECO:0008006" key="3">
    <source>
        <dbReference type="Google" id="ProtNLM"/>
    </source>
</evidence>
<organism evidence="1 2">
    <name type="scientific">Goodea atripinnis</name>
    <dbReference type="NCBI Taxonomy" id="208336"/>
    <lineage>
        <taxon>Eukaryota</taxon>
        <taxon>Metazoa</taxon>
        <taxon>Chordata</taxon>
        <taxon>Craniata</taxon>
        <taxon>Vertebrata</taxon>
        <taxon>Euteleostomi</taxon>
        <taxon>Actinopterygii</taxon>
        <taxon>Neopterygii</taxon>
        <taxon>Teleostei</taxon>
        <taxon>Neoteleostei</taxon>
        <taxon>Acanthomorphata</taxon>
        <taxon>Ovalentaria</taxon>
        <taxon>Atherinomorphae</taxon>
        <taxon>Cyprinodontiformes</taxon>
        <taxon>Goodeidae</taxon>
        <taxon>Goodea</taxon>
    </lineage>
</organism>